<accession>A0A892IA30</accession>
<name>A0A892IA30_9BURK</name>
<reference evidence="1 2" key="1">
    <citation type="submission" date="2021-02" db="EMBL/GenBank/DDBJ databases">
        <title>FDA dAtabase for Regulatory Grade micrObial Sequences (FDA-ARGOS): Supporting development and validation of Infectious Disease Dx tests.</title>
        <authorList>
            <person name="Minogue T."/>
            <person name="Wolcott M."/>
            <person name="Wasieloski L."/>
            <person name="Aguilar W."/>
            <person name="Moore D."/>
            <person name="Jaissle J."/>
            <person name="Tallon L."/>
            <person name="Sadzewicz L."/>
            <person name="Zhao X."/>
            <person name="Boylan J."/>
            <person name="Ott S."/>
            <person name="Bowen H."/>
            <person name="Vavikolanu K."/>
            <person name="Mehta A."/>
            <person name="Aluvathingal J."/>
            <person name="Nadendla S."/>
            <person name="Yan Y."/>
            <person name="Sichtig H."/>
        </authorList>
    </citation>
    <scope>NUCLEOTIDE SEQUENCE [LARGE SCALE GENOMIC DNA]</scope>
    <source>
        <strain evidence="1 2">FDAARGOS_1272</strain>
    </source>
</reference>
<proteinExistence type="predicted"/>
<dbReference type="RefSeq" id="WP_035971625.1">
    <property type="nucleotide sequence ID" value="NZ_CABVPR010000043.1"/>
</dbReference>
<dbReference type="Proteomes" id="UP000625568">
    <property type="component" value="Chromosome 1"/>
</dbReference>
<evidence type="ECO:0008006" key="3">
    <source>
        <dbReference type="Google" id="ProtNLM"/>
    </source>
</evidence>
<protein>
    <recommendedName>
        <fullName evidence="3">Swt1-like HEPN domain-containing protein</fullName>
    </recommendedName>
</protein>
<evidence type="ECO:0000313" key="2">
    <source>
        <dbReference type="Proteomes" id="UP000625568"/>
    </source>
</evidence>
<sequence>MAIEIDAETELKLLENSMRDVIQIVLKNKFGPQWLNNLKVSPERVERWRERLETEKKRLPGKALDGRLLYYSDFYDINTIIRKHWSDGFSDVFGDLKTIEIFLGQMEKLRDPNAHRRELTNHQKCLIAGISGELRIQIMQYRGKGENVDSYFAVIEAIKDNLGNSYPCPHGGNMVIAEQILRVGDTIEFYVTSTDPNGGQLEYSIARSGKPEDWQKENHKTITLTEEHIGKFCDFSIRIRTDKPYTALNGYDDIVSFRYTVLPVEK</sequence>
<dbReference type="AlphaFoldDB" id="A0A892IA30"/>
<organism evidence="1 2">
    <name type="scientific">Burkholderia dolosa</name>
    <dbReference type="NCBI Taxonomy" id="152500"/>
    <lineage>
        <taxon>Bacteria</taxon>
        <taxon>Pseudomonadati</taxon>
        <taxon>Pseudomonadota</taxon>
        <taxon>Betaproteobacteria</taxon>
        <taxon>Burkholderiales</taxon>
        <taxon>Burkholderiaceae</taxon>
        <taxon>Burkholderia</taxon>
        <taxon>Burkholderia cepacia complex</taxon>
    </lineage>
</organism>
<dbReference type="EMBL" id="CP069482">
    <property type="protein sequence ID" value="QRO78281.1"/>
    <property type="molecule type" value="Genomic_DNA"/>
</dbReference>
<evidence type="ECO:0000313" key="1">
    <source>
        <dbReference type="EMBL" id="QRO78281.1"/>
    </source>
</evidence>
<keyword evidence="2" id="KW-1185">Reference proteome</keyword>
<gene>
    <name evidence="1" type="ORF">I6K02_05070</name>
</gene>
<dbReference type="GeneID" id="93125977"/>